<dbReference type="InterPro" id="IPR016181">
    <property type="entry name" value="Acyl_CoA_acyltransferase"/>
</dbReference>
<dbReference type="PANTHER" id="PTHR43420">
    <property type="entry name" value="ACETYLTRANSFERASE"/>
    <property type="match status" value="1"/>
</dbReference>
<reference evidence="4" key="1">
    <citation type="submission" date="2021-09" db="EMBL/GenBank/DDBJ databases">
        <title>Genome analysis of Fictibacillus sp. KIGAM418 isolated from marine sediment.</title>
        <authorList>
            <person name="Seo M.-J."/>
            <person name="Cho E.-S."/>
            <person name="Hwang C.Y."/>
        </authorList>
    </citation>
    <scope>NUCLEOTIDE SEQUENCE</scope>
    <source>
        <strain evidence="4">KIGAM418</strain>
    </source>
</reference>
<dbReference type="SUPFAM" id="SSF55729">
    <property type="entry name" value="Acyl-CoA N-acyltransferases (Nat)"/>
    <property type="match status" value="1"/>
</dbReference>
<evidence type="ECO:0000256" key="2">
    <source>
        <dbReference type="ARBA" id="ARBA00023315"/>
    </source>
</evidence>
<dbReference type="AlphaFoldDB" id="A0A9X2BE44"/>
<evidence type="ECO:0000313" key="5">
    <source>
        <dbReference type="Proteomes" id="UP001139011"/>
    </source>
</evidence>
<evidence type="ECO:0000313" key="4">
    <source>
        <dbReference type="EMBL" id="MCK6258579.1"/>
    </source>
</evidence>
<dbReference type="PROSITE" id="PS51186">
    <property type="entry name" value="GNAT"/>
    <property type="match status" value="1"/>
</dbReference>
<organism evidence="4 5">
    <name type="scientific">Fictibacillus marinisediminis</name>
    <dbReference type="NCBI Taxonomy" id="2878389"/>
    <lineage>
        <taxon>Bacteria</taxon>
        <taxon>Bacillati</taxon>
        <taxon>Bacillota</taxon>
        <taxon>Bacilli</taxon>
        <taxon>Bacillales</taxon>
        <taxon>Fictibacillaceae</taxon>
        <taxon>Fictibacillus</taxon>
    </lineage>
</organism>
<keyword evidence="5" id="KW-1185">Reference proteome</keyword>
<dbReference type="RefSeq" id="WP_248253846.1">
    <property type="nucleotide sequence ID" value="NZ_JAIWJX010000002.1"/>
</dbReference>
<keyword evidence="1" id="KW-0808">Transferase</keyword>
<dbReference type="PANTHER" id="PTHR43420:SF12">
    <property type="entry name" value="N-ACETYLTRANSFERASE DOMAIN-CONTAINING PROTEIN"/>
    <property type="match status" value="1"/>
</dbReference>
<sequence>MEMMTGTVKELIGDSEWLKGFTVMKELRTELSQQEYLELMQIMSKEGYRLFALEQEGVAAAVAGIIVRTNFYNKKHVFVYDLVTHPDHRSKGYGEKLLDHVHQWAKEEGCEFASLESGVQRKDAHRFYEDRMGYERYCYSFRKTL</sequence>
<dbReference type="InterPro" id="IPR050680">
    <property type="entry name" value="YpeA/RimI_acetyltransf"/>
</dbReference>
<comment type="caution">
    <text evidence="4">The sequence shown here is derived from an EMBL/GenBank/DDBJ whole genome shotgun (WGS) entry which is preliminary data.</text>
</comment>
<feature type="domain" description="N-acetyltransferase" evidence="3">
    <location>
        <begin position="6"/>
        <end position="145"/>
    </location>
</feature>
<dbReference type="Proteomes" id="UP001139011">
    <property type="component" value="Unassembled WGS sequence"/>
</dbReference>
<gene>
    <name evidence="4" type="ORF">LCY76_18555</name>
</gene>
<dbReference type="InterPro" id="IPR000182">
    <property type="entry name" value="GNAT_dom"/>
</dbReference>
<dbReference type="EMBL" id="JAIWJX010000002">
    <property type="protein sequence ID" value="MCK6258579.1"/>
    <property type="molecule type" value="Genomic_DNA"/>
</dbReference>
<proteinExistence type="predicted"/>
<name>A0A9X2BE44_9BACL</name>
<dbReference type="GO" id="GO:0016747">
    <property type="term" value="F:acyltransferase activity, transferring groups other than amino-acyl groups"/>
    <property type="evidence" value="ECO:0007669"/>
    <property type="project" value="InterPro"/>
</dbReference>
<protein>
    <submittedName>
        <fullName evidence="4">GNAT family N-acetyltransferase</fullName>
    </submittedName>
</protein>
<evidence type="ECO:0000259" key="3">
    <source>
        <dbReference type="PROSITE" id="PS51186"/>
    </source>
</evidence>
<dbReference type="CDD" id="cd04301">
    <property type="entry name" value="NAT_SF"/>
    <property type="match status" value="1"/>
</dbReference>
<accession>A0A9X2BE44</accession>
<dbReference type="Gene3D" id="3.40.630.30">
    <property type="match status" value="1"/>
</dbReference>
<dbReference type="Pfam" id="PF00583">
    <property type="entry name" value="Acetyltransf_1"/>
    <property type="match status" value="1"/>
</dbReference>
<keyword evidence="2" id="KW-0012">Acyltransferase</keyword>
<evidence type="ECO:0000256" key="1">
    <source>
        <dbReference type="ARBA" id="ARBA00022679"/>
    </source>
</evidence>